<evidence type="ECO:0000256" key="3">
    <source>
        <dbReference type="ARBA" id="ARBA00022516"/>
    </source>
</evidence>
<organism evidence="11 12">
    <name type="scientific">Bacterioplanes sanyensis</name>
    <dbReference type="NCBI Taxonomy" id="1249553"/>
    <lineage>
        <taxon>Bacteria</taxon>
        <taxon>Pseudomonadati</taxon>
        <taxon>Pseudomonadota</taxon>
        <taxon>Gammaproteobacteria</taxon>
        <taxon>Oceanospirillales</taxon>
        <taxon>Oceanospirillaceae</taxon>
        <taxon>Bacterioplanes</taxon>
    </lineage>
</organism>
<dbReference type="KEGG" id="bsan:CHH28_14895"/>
<comment type="subcellular location">
    <subcellularLocation>
        <location evidence="10">Cytoplasm</location>
    </subcellularLocation>
    <text evidence="10">Associated with the membrane possibly through PlsY.</text>
</comment>
<keyword evidence="7 10" id="KW-1208">Phospholipid metabolism</keyword>
<evidence type="ECO:0000256" key="8">
    <source>
        <dbReference type="ARBA" id="ARBA00024069"/>
    </source>
</evidence>
<dbReference type="NCBIfam" id="TIGR00182">
    <property type="entry name" value="plsX"/>
    <property type="match status" value="1"/>
</dbReference>
<dbReference type="Pfam" id="PF02504">
    <property type="entry name" value="FA_synthesis"/>
    <property type="match status" value="1"/>
</dbReference>
<protein>
    <recommendedName>
        <fullName evidence="8 10">Phosphate acyltransferase</fullName>
        <ecNumber evidence="8 10">2.3.1.274</ecNumber>
    </recommendedName>
    <alternativeName>
        <fullName evidence="10">Acyl-ACP phosphotransacylase</fullName>
    </alternativeName>
    <alternativeName>
        <fullName evidence="10">Acyl-[acyl-carrier-protein]--phosphate acyltransferase</fullName>
    </alternativeName>
    <alternativeName>
        <fullName evidence="10">Phosphate-acyl-ACP acyltransferase</fullName>
    </alternativeName>
</protein>
<dbReference type="PANTHER" id="PTHR30100">
    <property type="entry name" value="FATTY ACID/PHOSPHOLIPID SYNTHESIS PROTEIN PLSX"/>
    <property type="match status" value="1"/>
</dbReference>
<dbReference type="PIRSF" id="PIRSF002465">
    <property type="entry name" value="Phsphlp_syn_PlsX"/>
    <property type="match status" value="1"/>
</dbReference>
<dbReference type="PANTHER" id="PTHR30100:SF1">
    <property type="entry name" value="PHOSPHATE ACYLTRANSFERASE"/>
    <property type="match status" value="1"/>
</dbReference>
<reference evidence="11 12" key="1">
    <citation type="submission" date="2017-07" db="EMBL/GenBank/DDBJ databases">
        <title>Annotated genome sequence of Bacterioplanes sanyensis isolated from Red Sea.</title>
        <authorList>
            <person name="Rehman Z.U."/>
        </authorList>
    </citation>
    <scope>NUCLEOTIDE SEQUENCE [LARGE SCALE GENOMIC DNA]</scope>
    <source>
        <strain evidence="11 12">NV9</strain>
    </source>
</reference>
<dbReference type="OrthoDB" id="9806408at2"/>
<dbReference type="GO" id="GO:0008654">
    <property type="term" value="P:phospholipid biosynthetic process"/>
    <property type="evidence" value="ECO:0007669"/>
    <property type="project" value="UniProtKB-KW"/>
</dbReference>
<dbReference type="HAMAP" id="MF_00019">
    <property type="entry name" value="PlsX"/>
    <property type="match status" value="1"/>
</dbReference>
<evidence type="ECO:0000256" key="5">
    <source>
        <dbReference type="ARBA" id="ARBA00023098"/>
    </source>
</evidence>
<dbReference type="Gene3D" id="3.40.718.10">
    <property type="entry name" value="Isopropylmalate Dehydrogenase"/>
    <property type="match status" value="1"/>
</dbReference>
<keyword evidence="5 10" id="KW-0443">Lipid metabolism</keyword>
<dbReference type="EMBL" id="CP022530">
    <property type="protein sequence ID" value="ASP39880.1"/>
    <property type="molecule type" value="Genomic_DNA"/>
</dbReference>
<comment type="catalytic activity">
    <reaction evidence="1 10">
        <text>a fatty acyl-[ACP] + phosphate = an acyl phosphate + holo-[ACP]</text>
        <dbReference type="Rhea" id="RHEA:42292"/>
        <dbReference type="Rhea" id="RHEA-COMP:9685"/>
        <dbReference type="Rhea" id="RHEA-COMP:14125"/>
        <dbReference type="ChEBI" id="CHEBI:43474"/>
        <dbReference type="ChEBI" id="CHEBI:59918"/>
        <dbReference type="ChEBI" id="CHEBI:64479"/>
        <dbReference type="ChEBI" id="CHEBI:138651"/>
        <dbReference type="EC" id="2.3.1.274"/>
    </reaction>
</comment>
<dbReference type="InterPro" id="IPR003664">
    <property type="entry name" value="FA_synthesis"/>
</dbReference>
<dbReference type="GO" id="GO:0043811">
    <property type="term" value="F:phosphate:acyl-[acyl carrier protein] acyltransferase activity"/>
    <property type="evidence" value="ECO:0007669"/>
    <property type="project" value="UniProtKB-UniRule"/>
</dbReference>
<dbReference type="GO" id="GO:0006633">
    <property type="term" value="P:fatty acid biosynthetic process"/>
    <property type="evidence" value="ECO:0007669"/>
    <property type="project" value="UniProtKB-UniRule"/>
</dbReference>
<name>A0A222FM81_9GAMM</name>
<evidence type="ECO:0000256" key="2">
    <source>
        <dbReference type="ARBA" id="ARBA00022490"/>
    </source>
</evidence>
<keyword evidence="12" id="KW-1185">Reference proteome</keyword>
<keyword evidence="11" id="KW-0012">Acyltransferase</keyword>
<keyword evidence="4 10" id="KW-0808">Transferase</keyword>
<evidence type="ECO:0000313" key="11">
    <source>
        <dbReference type="EMBL" id="ASP39880.1"/>
    </source>
</evidence>
<evidence type="ECO:0000256" key="1">
    <source>
        <dbReference type="ARBA" id="ARBA00001232"/>
    </source>
</evidence>
<dbReference type="EC" id="2.3.1.274" evidence="8 10"/>
<keyword evidence="2 10" id="KW-0963">Cytoplasm</keyword>
<comment type="function">
    <text evidence="10">Catalyzes the reversible formation of acyl-phosphate (acyl-PO(4)) from acyl-[acyl-carrier-protein] (acyl-ACP). This enzyme utilizes acyl-ACP as fatty acyl donor, but not acyl-CoA.</text>
</comment>
<comment type="similarity">
    <text evidence="10">Belongs to the PlsX family.</text>
</comment>
<keyword evidence="6 10" id="KW-0594">Phospholipid biosynthesis</keyword>
<evidence type="ECO:0000256" key="10">
    <source>
        <dbReference type="HAMAP-Rule" id="MF_00019"/>
    </source>
</evidence>
<evidence type="ECO:0000256" key="6">
    <source>
        <dbReference type="ARBA" id="ARBA00023209"/>
    </source>
</evidence>
<dbReference type="GO" id="GO:0005737">
    <property type="term" value="C:cytoplasm"/>
    <property type="evidence" value="ECO:0007669"/>
    <property type="project" value="UniProtKB-SubCell"/>
</dbReference>
<evidence type="ECO:0000256" key="7">
    <source>
        <dbReference type="ARBA" id="ARBA00023264"/>
    </source>
</evidence>
<dbReference type="AlphaFoldDB" id="A0A222FM81"/>
<accession>A0A222FM81</accession>
<evidence type="ECO:0000256" key="9">
    <source>
        <dbReference type="ARBA" id="ARBA00046608"/>
    </source>
</evidence>
<comment type="subunit">
    <text evidence="9 10">Homodimer. Probably interacts with PlsY.</text>
</comment>
<evidence type="ECO:0000256" key="4">
    <source>
        <dbReference type="ARBA" id="ARBA00022679"/>
    </source>
</evidence>
<dbReference type="RefSeq" id="WP_094061054.1">
    <property type="nucleotide sequence ID" value="NZ_CP022530.1"/>
</dbReference>
<keyword evidence="3 10" id="KW-0444">Lipid biosynthesis</keyword>
<comment type="pathway">
    <text evidence="10">Lipid metabolism; phospholipid metabolism.</text>
</comment>
<gene>
    <name evidence="10 11" type="primary">plsX</name>
    <name evidence="11" type="ORF">CHH28_14895</name>
</gene>
<evidence type="ECO:0000313" key="12">
    <source>
        <dbReference type="Proteomes" id="UP000202440"/>
    </source>
</evidence>
<dbReference type="Proteomes" id="UP000202440">
    <property type="component" value="Chromosome"/>
</dbReference>
<sequence length="333" mass="36576">MFTIAVDVMGGDLGPRVAFKACRKWLANESKDSQLLLVMTADHQQQAQEQLADYSGRVRFVLADSVISMSDSPAQALRHKISSTMAMALQLHADGEADAVLSVGNTGALMALARQRLGMYADFDRPALAACLPTRQRPVLMLDLGANLDSSAQQLEQFAALGLAWQMMQGNAARRMALLNIGQESCKGTSTIKDAAERLRERWPEQFVGFCEGTDIYTGELDVVVCDGFVGNVALKTSEGLSSWLSEQIQREFQRHFWGRSFYPLLRPIIARLLRRFNASRYAGALLLGVQGMVVKSHGNSDWRSLNNALCFVHAQLQQGGQAAYARSLASCQ</sequence>
<dbReference type="UniPathway" id="UPA00085"/>
<dbReference type="InterPro" id="IPR012281">
    <property type="entry name" value="Phospholipid_synth_PlsX-like"/>
</dbReference>
<dbReference type="SUPFAM" id="SSF53659">
    <property type="entry name" value="Isocitrate/Isopropylmalate dehydrogenase-like"/>
    <property type="match status" value="1"/>
</dbReference>
<proteinExistence type="inferred from homology"/>